<evidence type="ECO:0000259" key="4">
    <source>
        <dbReference type="SMART" id="SM00635"/>
    </source>
</evidence>
<evidence type="ECO:0000313" key="5">
    <source>
        <dbReference type="EMBL" id="MBC3887914.1"/>
    </source>
</evidence>
<sequence>MKHGFKKPFVCFLLIMMVLSTESFSFVNAGENSSESEKQEDTVTVTVEKSTLGQGYYLEPTQVKINSGDTVKSVLNKVIEENAVWKGNDLAAIIGAQSGTLSIPEEISSMGCNENLESAPTTDSALTTGLNSSDRLAEKDYSSMSAWMCSVNQELRGSSFGDVSINSGDVIRIQFSVWGNGADLGRSLSDKIAANDVADKEALTKFLGTVKSSPYYEHYLAEADFCSKYNEALLIAQAIDSTQTAVDCVCHELQEMIPVIAKSIAFDNSDYEINVSQTQTMTLKTEPLIEAAGISWESSDPVVAVVDENGIVTGISPGTAVITAATKDGLSANSTVTVSAIPTTEPQLGTDQSLTKIDGSPVPNLSSSSENTTDLKELDSITLNKNGLMMSSMGMVIYKSINLAVVTAKTDISAAYHETAAYMLVAAAQPTIASGLWEIICFARSGYGVPAGYYDSYYNSVVAEVQVGNGTISGDRTNTDYSKTIMSLAAIGKNPTNVGGYNLLTKLADFDKIKRGGMMAYVWALIALDSNDYEIPVTDTGTQTTRDLLIKTILAREVVTSSGTRGGFSLYSESTDAAPDTDVTAMTLQSLAKYKDREDVKPVIERALTVLSSLQNQNGSYGTFGAPETAESTSQVILALTSLEIDPGTDDRFIKGGTTTLNDLMNYSVSGGGFMHIKAGGTSNGGAEPGTVNGMASYQAAQAIISYNRFKSGKTWIFRMTDGFSAVTDNKTNMSDLIDKYNDRFGKNGTSTAAIDNTSGETTAATGSSAGGFSAGESTGNTKAAAVSSKGGGTAAEDTAFTPWTFDGTYTAAPKTESSAAVATDGEKDRIFQDNIFLLSAGGAGIVATIGIYALISKKKKKISE</sequence>
<feature type="compositionally biased region" description="Polar residues" evidence="1">
    <location>
        <begin position="345"/>
        <end position="355"/>
    </location>
</feature>
<dbReference type="Gene3D" id="2.60.40.1080">
    <property type="match status" value="1"/>
</dbReference>
<dbReference type="Pfam" id="PF02368">
    <property type="entry name" value="Big_2"/>
    <property type="match status" value="1"/>
</dbReference>
<keyword evidence="2" id="KW-0472">Membrane</keyword>
<dbReference type="Proteomes" id="UP000616595">
    <property type="component" value="Unassembled WGS sequence"/>
</dbReference>
<accession>A0A923KP94</accession>
<reference evidence="5" key="2">
    <citation type="submission" date="2020-10" db="EMBL/GenBank/DDBJ databases">
        <title>Comparative genomics of the Acetobacterium genus.</title>
        <authorList>
            <person name="Marshall C."/>
            <person name="May H."/>
            <person name="Norman S."/>
        </authorList>
    </citation>
    <scope>NUCLEOTIDE SEQUENCE</scope>
    <source>
        <strain evidence="5">DER-2019</strain>
    </source>
</reference>
<organism evidence="5 6">
    <name type="scientific">Acetobacterium paludosum</name>
    <dbReference type="NCBI Taxonomy" id="52693"/>
    <lineage>
        <taxon>Bacteria</taxon>
        <taxon>Bacillati</taxon>
        <taxon>Bacillota</taxon>
        <taxon>Clostridia</taxon>
        <taxon>Eubacteriales</taxon>
        <taxon>Eubacteriaceae</taxon>
        <taxon>Acetobacterium</taxon>
    </lineage>
</organism>
<feature type="region of interest" description="Disordered" evidence="1">
    <location>
        <begin position="751"/>
        <end position="795"/>
    </location>
</feature>
<feature type="transmembrane region" description="Helical" evidence="2">
    <location>
        <begin position="836"/>
        <end position="856"/>
    </location>
</feature>
<dbReference type="AlphaFoldDB" id="A0A923KP94"/>
<comment type="caution">
    <text evidence="5">The sequence shown here is derived from an EMBL/GenBank/DDBJ whole genome shotgun (WGS) entry which is preliminary data.</text>
</comment>
<keyword evidence="2" id="KW-1133">Transmembrane helix</keyword>
<dbReference type="Gene3D" id="1.50.10.20">
    <property type="match status" value="1"/>
</dbReference>
<dbReference type="SUPFAM" id="SSF49373">
    <property type="entry name" value="Invasin/intimin cell-adhesion fragments"/>
    <property type="match status" value="1"/>
</dbReference>
<feature type="domain" description="BIG2" evidence="4">
    <location>
        <begin position="260"/>
        <end position="336"/>
    </location>
</feature>
<dbReference type="InterPro" id="IPR003343">
    <property type="entry name" value="Big_2"/>
</dbReference>
<dbReference type="SUPFAM" id="SSF48239">
    <property type="entry name" value="Terpenoid cyclases/Protein prenyltransferases"/>
    <property type="match status" value="1"/>
</dbReference>
<dbReference type="SMART" id="SM00635">
    <property type="entry name" value="BID_2"/>
    <property type="match status" value="1"/>
</dbReference>
<keyword evidence="2" id="KW-0812">Transmembrane</keyword>
<protein>
    <recommendedName>
        <fullName evidence="4">BIG2 domain-containing protein</fullName>
    </recommendedName>
</protein>
<keyword evidence="6" id="KW-1185">Reference proteome</keyword>
<evidence type="ECO:0000256" key="2">
    <source>
        <dbReference type="SAM" id="Phobius"/>
    </source>
</evidence>
<evidence type="ECO:0000313" key="6">
    <source>
        <dbReference type="Proteomes" id="UP000616595"/>
    </source>
</evidence>
<dbReference type="OrthoDB" id="411361at2"/>
<dbReference type="RefSeq" id="WP_148567407.1">
    <property type="nucleotide sequence ID" value="NZ_RXYA01000009.1"/>
</dbReference>
<feature type="signal peptide" evidence="3">
    <location>
        <begin position="1"/>
        <end position="29"/>
    </location>
</feature>
<evidence type="ECO:0000256" key="3">
    <source>
        <dbReference type="SAM" id="SignalP"/>
    </source>
</evidence>
<dbReference type="EMBL" id="WJBD01000005">
    <property type="protein sequence ID" value="MBC3887914.1"/>
    <property type="molecule type" value="Genomic_DNA"/>
</dbReference>
<dbReference type="InterPro" id="IPR008930">
    <property type="entry name" value="Terpenoid_cyclase/PrenylTrfase"/>
</dbReference>
<feature type="compositionally biased region" description="Polar residues" evidence="1">
    <location>
        <begin position="363"/>
        <end position="372"/>
    </location>
</feature>
<name>A0A923KP94_9FIRM</name>
<dbReference type="InterPro" id="IPR008964">
    <property type="entry name" value="Invasin/intimin_cell_adhesion"/>
</dbReference>
<feature type="chain" id="PRO_5037226559" description="BIG2 domain-containing protein" evidence="3">
    <location>
        <begin position="30"/>
        <end position="865"/>
    </location>
</feature>
<gene>
    <name evidence="5" type="ORF">GH810_06280</name>
</gene>
<proteinExistence type="predicted"/>
<dbReference type="CDD" id="cd00688">
    <property type="entry name" value="ISOPREN_C2_like"/>
    <property type="match status" value="1"/>
</dbReference>
<feature type="compositionally biased region" description="Low complexity" evidence="1">
    <location>
        <begin position="758"/>
        <end position="768"/>
    </location>
</feature>
<reference evidence="5" key="1">
    <citation type="submission" date="2019-10" db="EMBL/GenBank/DDBJ databases">
        <authorList>
            <person name="Ross D.E."/>
            <person name="Gulliver D."/>
        </authorList>
    </citation>
    <scope>NUCLEOTIDE SEQUENCE</scope>
    <source>
        <strain evidence="5">DER-2019</strain>
    </source>
</reference>
<feature type="region of interest" description="Disordered" evidence="1">
    <location>
        <begin position="345"/>
        <end position="373"/>
    </location>
</feature>
<keyword evidence="3" id="KW-0732">Signal</keyword>
<evidence type="ECO:0000256" key="1">
    <source>
        <dbReference type="SAM" id="MobiDB-lite"/>
    </source>
</evidence>